<evidence type="ECO:0000313" key="2">
    <source>
        <dbReference type="Proteomes" id="UP000078200"/>
    </source>
</evidence>
<protein>
    <submittedName>
        <fullName evidence="1">Uncharacterized protein</fullName>
    </submittedName>
</protein>
<dbReference type="Proteomes" id="UP000078200">
    <property type="component" value="Unassembled WGS sequence"/>
</dbReference>
<sequence>MQAKRNILTFERPTHEANEYILPARRYTSFPQKSVALDINNLFTMESQREVTLLEQSREELNAVDRFQLSQHLEINDEPDDDNCPTIAFLLLYFIYAPSQDEAYQENVNPFLSKAFRRIRNSKSLLQHPKHTKINAGYAGK</sequence>
<organism evidence="1 2">
    <name type="scientific">Glossina austeni</name>
    <name type="common">Savannah tsetse fly</name>
    <dbReference type="NCBI Taxonomy" id="7395"/>
    <lineage>
        <taxon>Eukaryota</taxon>
        <taxon>Metazoa</taxon>
        <taxon>Ecdysozoa</taxon>
        <taxon>Arthropoda</taxon>
        <taxon>Hexapoda</taxon>
        <taxon>Insecta</taxon>
        <taxon>Pterygota</taxon>
        <taxon>Neoptera</taxon>
        <taxon>Endopterygota</taxon>
        <taxon>Diptera</taxon>
        <taxon>Brachycera</taxon>
        <taxon>Muscomorpha</taxon>
        <taxon>Hippoboscoidea</taxon>
        <taxon>Glossinidae</taxon>
        <taxon>Glossina</taxon>
    </lineage>
</organism>
<dbReference type="AlphaFoldDB" id="A0A1A9VDK0"/>
<accession>A0A1A9VDK0</accession>
<keyword evidence="2" id="KW-1185">Reference proteome</keyword>
<dbReference type="EnsemblMetazoa" id="GAUT033827-RA">
    <property type="protein sequence ID" value="GAUT033827-PA"/>
    <property type="gene ID" value="GAUT033827"/>
</dbReference>
<proteinExistence type="predicted"/>
<evidence type="ECO:0000313" key="1">
    <source>
        <dbReference type="EnsemblMetazoa" id="GAUT033827-PA"/>
    </source>
</evidence>
<name>A0A1A9VDK0_GLOAU</name>
<reference evidence="1" key="1">
    <citation type="submission" date="2020-05" db="UniProtKB">
        <authorList>
            <consortium name="EnsemblMetazoa"/>
        </authorList>
    </citation>
    <scope>IDENTIFICATION</scope>
    <source>
        <strain evidence="1">TTRI</strain>
    </source>
</reference>
<dbReference type="VEuPathDB" id="VectorBase:GAUT033827"/>